<protein>
    <recommendedName>
        <fullName evidence="2">DUF4097 domain-containing protein</fullName>
    </recommendedName>
</protein>
<comment type="caution">
    <text evidence="3">The sequence shown here is derived from an EMBL/GenBank/DDBJ whole genome shotgun (WGS) entry which is preliminary data.</text>
</comment>
<reference evidence="4" key="1">
    <citation type="submission" date="2015-07" db="EMBL/GenBank/DDBJ databases">
        <authorList>
            <person name="Graham D.E."/>
            <person name="Giannone R.J."/>
            <person name="Gulvik C.A."/>
            <person name="Hettich R.L."/>
            <person name="Klingeman D.M."/>
            <person name="Mahan K.M."/>
            <person name="Parry R.J."/>
            <person name="Spain J.C."/>
        </authorList>
    </citation>
    <scope>NUCLEOTIDE SEQUENCE [LARGE SCALE GENOMIC DNA]</scope>
    <source>
        <strain evidence="4">ATCC 27428</strain>
    </source>
</reference>
<gene>
    <name evidence="3" type="ORF">AF335_24615</name>
</gene>
<evidence type="ECO:0000313" key="4">
    <source>
        <dbReference type="Proteomes" id="UP000235945"/>
    </source>
</evidence>
<name>A0A2N8NR36_STREU</name>
<accession>A0A2N8NR36</accession>
<evidence type="ECO:0000313" key="3">
    <source>
        <dbReference type="EMBL" id="PNE31230.1"/>
    </source>
</evidence>
<organism evidence="3 4">
    <name type="scientific">Streptomyces eurocidicus</name>
    <name type="common">Streptoverticillium eurocidicus</name>
    <dbReference type="NCBI Taxonomy" id="66423"/>
    <lineage>
        <taxon>Bacteria</taxon>
        <taxon>Bacillati</taxon>
        <taxon>Actinomycetota</taxon>
        <taxon>Actinomycetes</taxon>
        <taxon>Kitasatosporales</taxon>
        <taxon>Streptomycetaceae</taxon>
        <taxon>Streptomyces</taxon>
    </lineage>
</organism>
<evidence type="ECO:0000259" key="2">
    <source>
        <dbReference type="Pfam" id="PF13349"/>
    </source>
</evidence>
<sequence>MKEAGMPVQSEWSLSAPQQLTFEGPVTALAVRTLGGTVNVVGTDSGPAALQLSEIDGPPLVVTHRDGVLTVAYEDLQWKKLLDWSPGRRARKRTATVTLTVPTATRVEVGTVTADAVVSGVAGRTEIRSATGDATLVGLTGEVRAEVVAGRLEAQRLGGDLRAGSVSGDITLVESASAVVKADTVTGDVVVDLSPEAAAKRLDLALSSVAGEVAVRLPGTADVEVRANTTGGTVSCAFDELLVSGQFGARKVGGALGAGGGRLKVTTVTGAIALLRRPDAADPSAGTAGAPTDVPAQGKVL</sequence>
<proteinExistence type="predicted"/>
<dbReference type="EMBL" id="LGUI01000009">
    <property type="protein sequence ID" value="PNE31230.1"/>
    <property type="molecule type" value="Genomic_DNA"/>
</dbReference>
<dbReference type="Pfam" id="PF13349">
    <property type="entry name" value="DUF4097"/>
    <property type="match status" value="1"/>
</dbReference>
<dbReference type="AlphaFoldDB" id="A0A2N8NR36"/>
<dbReference type="Proteomes" id="UP000235945">
    <property type="component" value="Unassembled WGS sequence"/>
</dbReference>
<keyword evidence="4" id="KW-1185">Reference proteome</keyword>
<feature type="region of interest" description="Disordered" evidence="1">
    <location>
        <begin position="280"/>
        <end position="301"/>
    </location>
</feature>
<feature type="domain" description="DUF4097" evidence="2">
    <location>
        <begin position="123"/>
        <end position="196"/>
    </location>
</feature>
<evidence type="ECO:0000256" key="1">
    <source>
        <dbReference type="SAM" id="MobiDB-lite"/>
    </source>
</evidence>
<dbReference type="InterPro" id="IPR025164">
    <property type="entry name" value="Toastrack_DUF4097"/>
</dbReference>